<dbReference type="AlphaFoldDB" id="A0A2P2KUG0"/>
<accession>A0A2P2KUG0</accession>
<evidence type="ECO:0000313" key="1">
    <source>
        <dbReference type="EMBL" id="MBX09362.1"/>
    </source>
</evidence>
<dbReference type="EMBL" id="GGEC01028878">
    <property type="protein sequence ID" value="MBX09362.1"/>
    <property type="molecule type" value="Transcribed_RNA"/>
</dbReference>
<sequence length="69" mass="7744">MGPSNIKDNLDMLYTILISVNFIRNSLASSTIPTFLTITRNWRSNPHPDLAVILNSFQCLVKDPVPVTE</sequence>
<proteinExistence type="predicted"/>
<protein>
    <submittedName>
        <fullName evidence="1">Uncharacterized protein</fullName>
    </submittedName>
</protein>
<name>A0A2P2KUG0_RHIMU</name>
<organism evidence="1">
    <name type="scientific">Rhizophora mucronata</name>
    <name type="common">Asiatic mangrove</name>
    <dbReference type="NCBI Taxonomy" id="61149"/>
    <lineage>
        <taxon>Eukaryota</taxon>
        <taxon>Viridiplantae</taxon>
        <taxon>Streptophyta</taxon>
        <taxon>Embryophyta</taxon>
        <taxon>Tracheophyta</taxon>
        <taxon>Spermatophyta</taxon>
        <taxon>Magnoliopsida</taxon>
        <taxon>eudicotyledons</taxon>
        <taxon>Gunneridae</taxon>
        <taxon>Pentapetalae</taxon>
        <taxon>rosids</taxon>
        <taxon>fabids</taxon>
        <taxon>Malpighiales</taxon>
        <taxon>Rhizophoraceae</taxon>
        <taxon>Rhizophora</taxon>
    </lineage>
</organism>
<reference evidence="1" key="1">
    <citation type="submission" date="2018-02" db="EMBL/GenBank/DDBJ databases">
        <title>Rhizophora mucronata_Transcriptome.</title>
        <authorList>
            <person name="Meera S.P."/>
            <person name="Sreeshan A."/>
            <person name="Augustine A."/>
        </authorList>
    </citation>
    <scope>NUCLEOTIDE SEQUENCE</scope>
    <source>
        <tissue evidence="1">Leaf</tissue>
    </source>
</reference>